<comment type="caution">
    <text evidence="1">The sequence shown here is derived from an EMBL/GenBank/DDBJ whole genome shotgun (WGS) entry which is preliminary data.</text>
</comment>
<proteinExistence type="predicted"/>
<reference evidence="1" key="1">
    <citation type="submission" date="2023-10" db="EMBL/GenBank/DDBJ databases">
        <authorList>
            <person name="Chen Y."/>
            <person name="Shah S."/>
            <person name="Dougan E. K."/>
            <person name="Thang M."/>
            <person name="Chan C."/>
        </authorList>
    </citation>
    <scope>NUCLEOTIDE SEQUENCE [LARGE SCALE GENOMIC DNA]</scope>
</reference>
<dbReference type="Proteomes" id="UP001189429">
    <property type="component" value="Unassembled WGS sequence"/>
</dbReference>
<organism evidence="1 2">
    <name type="scientific">Prorocentrum cordatum</name>
    <dbReference type="NCBI Taxonomy" id="2364126"/>
    <lineage>
        <taxon>Eukaryota</taxon>
        <taxon>Sar</taxon>
        <taxon>Alveolata</taxon>
        <taxon>Dinophyceae</taxon>
        <taxon>Prorocentrales</taxon>
        <taxon>Prorocentraceae</taxon>
        <taxon>Prorocentrum</taxon>
    </lineage>
</organism>
<feature type="non-terminal residue" evidence="1">
    <location>
        <position position="433"/>
    </location>
</feature>
<sequence length="433" mass="45819">MRAPALLAVLLAGDRAEGLACQELLTSVAAVLDEGDGARAAAELEGTRAGPCRQSGYWWLLRGRSEALLGRDARSSFAVAEDLYATGLLGAQSSSGSVGEGGLERLVRERRTDVYDFDEAFGFPVYSRLYAHPELKRSRGTLFRQLQQGTGAAAVSEEVRAWVTASVADFARLRVDSRVVGRQGDADQMLGALDEIQAAVVGARVAWSAPAAAADRRAPRALGPHLTALYLVRGTESRLCLRSQRQDAMATWRHGARGGVSEAIVREGELLLFHRALEVVECAASPPPCQDAACTSAPGSGQAAWAAFDVWFRSPLAEDAGVQEDSLSFASVPRGLAFARKVLRGAPAGNVTLLFPTPLRAVRSHYAHEDPAINFLARAPVSWRPPLLPLAGEDLPGAPPCPEGLSSALDHAAALGLRSALLDAAAGFLSDRA</sequence>
<evidence type="ECO:0000313" key="2">
    <source>
        <dbReference type="Proteomes" id="UP001189429"/>
    </source>
</evidence>
<accession>A0ABN9WDK5</accession>
<evidence type="ECO:0000313" key="1">
    <source>
        <dbReference type="EMBL" id="CAK0883855.1"/>
    </source>
</evidence>
<dbReference type="EMBL" id="CAUYUJ010018472">
    <property type="protein sequence ID" value="CAK0883855.1"/>
    <property type="molecule type" value="Genomic_DNA"/>
</dbReference>
<gene>
    <name evidence="1" type="ORF">PCOR1329_LOCUS65954</name>
</gene>
<name>A0ABN9WDK5_9DINO</name>
<protein>
    <submittedName>
        <fullName evidence="1">Uncharacterized protein</fullName>
    </submittedName>
</protein>
<keyword evidence="2" id="KW-1185">Reference proteome</keyword>